<evidence type="ECO:0000313" key="3">
    <source>
        <dbReference type="Proteomes" id="UP000218334"/>
    </source>
</evidence>
<evidence type="ECO:0000313" key="2">
    <source>
        <dbReference type="EMBL" id="PBK62577.1"/>
    </source>
</evidence>
<keyword evidence="3" id="KW-1185">Reference proteome</keyword>
<proteinExistence type="predicted"/>
<accession>A0A2H3BDA5</accession>
<gene>
    <name evidence="2" type="ORF">ARMSODRAFT_980628</name>
</gene>
<reference evidence="3" key="1">
    <citation type="journal article" date="2017" name="Nat. Ecol. Evol.">
        <title>Genome expansion and lineage-specific genetic innovations in the forest pathogenic fungi Armillaria.</title>
        <authorList>
            <person name="Sipos G."/>
            <person name="Prasanna A.N."/>
            <person name="Walter M.C."/>
            <person name="O'Connor E."/>
            <person name="Balint B."/>
            <person name="Krizsan K."/>
            <person name="Kiss B."/>
            <person name="Hess J."/>
            <person name="Varga T."/>
            <person name="Slot J."/>
            <person name="Riley R."/>
            <person name="Boka B."/>
            <person name="Rigling D."/>
            <person name="Barry K."/>
            <person name="Lee J."/>
            <person name="Mihaltcheva S."/>
            <person name="LaButti K."/>
            <person name="Lipzen A."/>
            <person name="Waldron R."/>
            <person name="Moloney N.M."/>
            <person name="Sperisen C."/>
            <person name="Kredics L."/>
            <person name="Vagvoelgyi C."/>
            <person name="Patrignani A."/>
            <person name="Fitzpatrick D."/>
            <person name="Nagy I."/>
            <person name="Doyle S."/>
            <person name="Anderson J.B."/>
            <person name="Grigoriev I.V."/>
            <person name="Gueldener U."/>
            <person name="Muensterkoetter M."/>
            <person name="Nagy L.G."/>
        </authorList>
    </citation>
    <scope>NUCLEOTIDE SEQUENCE [LARGE SCALE GENOMIC DNA]</scope>
    <source>
        <strain evidence="3">28-4</strain>
    </source>
</reference>
<evidence type="ECO:0000256" key="1">
    <source>
        <dbReference type="SAM" id="MobiDB-lite"/>
    </source>
</evidence>
<dbReference type="AlphaFoldDB" id="A0A2H3BDA5"/>
<organism evidence="2 3">
    <name type="scientific">Armillaria solidipes</name>
    <dbReference type="NCBI Taxonomy" id="1076256"/>
    <lineage>
        <taxon>Eukaryota</taxon>
        <taxon>Fungi</taxon>
        <taxon>Dikarya</taxon>
        <taxon>Basidiomycota</taxon>
        <taxon>Agaricomycotina</taxon>
        <taxon>Agaricomycetes</taxon>
        <taxon>Agaricomycetidae</taxon>
        <taxon>Agaricales</taxon>
        <taxon>Marasmiineae</taxon>
        <taxon>Physalacriaceae</taxon>
        <taxon>Armillaria</taxon>
    </lineage>
</organism>
<dbReference type="EMBL" id="KZ293465">
    <property type="protein sequence ID" value="PBK62577.1"/>
    <property type="molecule type" value="Genomic_DNA"/>
</dbReference>
<protein>
    <submittedName>
        <fullName evidence="2">Uncharacterized protein</fullName>
    </submittedName>
</protein>
<name>A0A2H3BDA5_9AGAR</name>
<sequence>MTRQLALFRWRLQGSEDRMPAAKHVQIRDGGKVNVCRKTGDQFVSSIYMRGVEPIVLRLAELCKRMQMYTTEAFQATQESNVSFQDPAATHSTIEHRHIAFHEESYGRFLTQKEKAERGSPRVTHGCHEADPDPYPADPYPGPAWVSGRLICNQNNRAKARDHGTGTATIQQWQPVPIPPG</sequence>
<dbReference type="Proteomes" id="UP000218334">
    <property type="component" value="Unassembled WGS sequence"/>
</dbReference>
<feature type="region of interest" description="Disordered" evidence="1">
    <location>
        <begin position="114"/>
        <end position="136"/>
    </location>
</feature>
<feature type="compositionally biased region" description="Basic and acidic residues" evidence="1">
    <location>
        <begin position="114"/>
        <end position="131"/>
    </location>
</feature>